<dbReference type="Gene3D" id="3.30.110.70">
    <property type="entry name" value="Hypothetical protein apc22750. Chain B"/>
    <property type="match status" value="1"/>
</dbReference>
<reference evidence="2 3" key="1">
    <citation type="submission" date="2017-04" db="EMBL/GenBank/DDBJ databases">
        <title>Comparative genome analysis of Subtercola boreus.</title>
        <authorList>
            <person name="Cho Y.-J."/>
            <person name="Cho A."/>
            <person name="Kim O.-S."/>
            <person name="Lee J.-I."/>
        </authorList>
    </citation>
    <scope>NUCLEOTIDE SEQUENCE [LARGE SCALE GENOMIC DNA]</scope>
    <source>
        <strain evidence="2 3">P28004</strain>
    </source>
</reference>
<proteinExistence type="inferred from homology"/>
<dbReference type="PANTHER" id="PTHR34068">
    <property type="entry name" value="UPF0145 PROTEIN YBJQ"/>
    <property type="match status" value="1"/>
</dbReference>
<evidence type="ECO:0008006" key="4">
    <source>
        <dbReference type="Google" id="ProtNLM"/>
    </source>
</evidence>
<name>A0A3E0W7W2_9MICO</name>
<dbReference type="InterPro" id="IPR035439">
    <property type="entry name" value="UPF0145_dom_sf"/>
</dbReference>
<dbReference type="InterPro" id="IPR002765">
    <property type="entry name" value="UPF0145_YbjQ-like"/>
</dbReference>
<dbReference type="OrthoDB" id="3289343at2"/>
<dbReference type="SUPFAM" id="SSF117782">
    <property type="entry name" value="YbjQ-like"/>
    <property type="match status" value="1"/>
</dbReference>
<comment type="similarity">
    <text evidence="1">Belongs to the UPF0145 family.</text>
</comment>
<organism evidence="2 3">
    <name type="scientific">Subtercola boreus</name>
    <dbReference type="NCBI Taxonomy" id="120213"/>
    <lineage>
        <taxon>Bacteria</taxon>
        <taxon>Bacillati</taxon>
        <taxon>Actinomycetota</taxon>
        <taxon>Actinomycetes</taxon>
        <taxon>Micrococcales</taxon>
        <taxon>Microbacteriaceae</taxon>
        <taxon>Subtercola</taxon>
    </lineage>
</organism>
<evidence type="ECO:0000256" key="1">
    <source>
        <dbReference type="ARBA" id="ARBA00010751"/>
    </source>
</evidence>
<sequence length="308" mass="32608">MNDWVGGLPRAAHERVERQRASRTAGSLLSAPAAASVQSAGLVPVGEVFGCLVMNMGWAGTGCGWRGLPTGGLGAFLGAASVSPIITSGRGGAYSGFAPYTKAYETGWNGALQRMLAEARALGAHGVVGVQIRRSHLAGATWEFTALGTAVRSIDPLKVPFPTVAGEVWHTNLNAEDTASSILSGFQPKEIVLGISISTKHEDWQLRQQRTSWVNGEVSGMSQLIQSARHESRVRLAAHATHTGGAELVVTDMTLHEFETPCGGQEGKDFHAEAVTVGTTLVPIPRFRRNTAPPSVLTILPLSDERKL</sequence>
<dbReference type="EMBL" id="NBXE01000035">
    <property type="protein sequence ID" value="RFA24905.1"/>
    <property type="molecule type" value="Genomic_DNA"/>
</dbReference>
<dbReference type="AlphaFoldDB" id="A0A3E0W7W2"/>
<dbReference type="RefSeq" id="WP_116419808.1">
    <property type="nucleotide sequence ID" value="NZ_NBXC01000030.1"/>
</dbReference>
<dbReference type="Pfam" id="PF01906">
    <property type="entry name" value="YbjQ_1"/>
    <property type="match status" value="1"/>
</dbReference>
<accession>A0A3E0W7W2</accession>
<gene>
    <name evidence="2" type="ORF">B7R25_15190</name>
</gene>
<protein>
    <recommendedName>
        <fullName evidence="4">Heavy metal-binding domain-containing protein</fullName>
    </recommendedName>
</protein>
<evidence type="ECO:0000313" key="3">
    <source>
        <dbReference type="Proteomes" id="UP000257080"/>
    </source>
</evidence>
<evidence type="ECO:0000313" key="2">
    <source>
        <dbReference type="EMBL" id="RFA24905.1"/>
    </source>
</evidence>
<comment type="caution">
    <text evidence="2">The sequence shown here is derived from an EMBL/GenBank/DDBJ whole genome shotgun (WGS) entry which is preliminary data.</text>
</comment>
<dbReference type="Proteomes" id="UP000257080">
    <property type="component" value="Unassembled WGS sequence"/>
</dbReference>